<proteinExistence type="predicted"/>
<reference evidence="1 2" key="1">
    <citation type="submission" date="2015-07" db="EMBL/GenBank/DDBJ databases">
        <title>The genome of Dufourea novaeangliae.</title>
        <authorList>
            <person name="Pan H."/>
            <person name="Kapheim K."/>
        </authorList>
    </citation>
    <scope>NUCLEOTIDE SEQUENCE [LARGE SCALE GENOMIC DNA]</scope>
    <source>
        <strain evidence="1">0120121106</strain>
        <tissue evidence="1">Whole body</tissue>
    </source>
</reference>
<keyword evidence="2" id="KW-1185">Reference proteome</keyword>
<dbReference type="Proteomes" id="UP000076502">
    <property type="component" value="Unassembled WGS sequence"/>
</dbReference>
<accession>A0A154NX99</accession>
<evidence type="ECO:0000313" key="2">
    <source>
        <dbReference type="Proteomes" id="UP000076502"/>
    </source>
</evidence>
<gene>
    <name evidence="1" type="ORF">WN55_02178</name>
</gene>
<dbReference type="AlphaFoldDB" id="A0A154NX99"/>
<dbReference type="EMBL" id="KQ434777">
    <property type="protein sequence ID" value="KZC04289.1"/>
    <property type="molecule type" value="Genomic_DNA"/>
</dbReference>
<evidence type="ECO:0000313" key="1">
    <source>
        <dbReference type="EMBL" id="KZC04289.1"/>
    </source>
</evidence>
<organism evidence="1 2">
    <name type="scientific">Dufourea novaeangliae</name>
    <name type="common">Sweat bee</name>
    <dbReference type="NCBI Taxonomy" id="178035"/>
    <lineage>
        <taxon>Eukaryota</taxon>
        <taxon>Metazoa</taxon>
        <taxon>Ecdysozoa</taxon>
        <taxon>Arthropoda</taxon>
        <taxon>Hexapoda</taxon>
        <taxon>Insecta</taxon>
        <taxon>Pterygota</taxon>
        <taxon>Neoptera</taxon>
        <taxon>Endopterygota</taxon>
        <taxon>Hymenoptera</taxon>
        <taxon>Apocrita</taxon>
        <taxon>Aculeata</taxon>
        <taxon>Apoidea</taxon>
        <taxon>Anthophila</taxon>
        <taxon>Halictidae</taxon>
        <taxon>Rophitinae</taxon>
        <taxon>Dufourea</taxon>
    </lineage>
</organism>
<name>A0A154NX99_DUFNO</name>
<protein>
    <submittedName>
        <fullName evidence="1">Uncharacterized protein</fullName>
    </submittedName>
</protein>
<sequence>MNREPYLLSLFLMHKFAVPCQRRFVACLSTVSAAVYQYFSKPGDQGSICVASVELTTTRGGKRTPVTRSMRYSA</sequence>